<dbReference type="PANTHER" id="PTHR32234">
    <property type="entry name" value="THIOL:DISULFIDE INTERCHANGE PROTEIN DSBD"/>
    <property type="match status" value="1"/>
</dbReference>
<dbReference type="GO" id="GO:0017004">
    <property type="term" value="P:cytochrome complex assembly"/>
    <property type="evidence" value="ECO:0007669"/>
    <property type="project" value="UniProtKB-KW"/>
</dbReference>
<evidence type="ECO:0000256" key="3">
    <source>
        <dbReference type="ARBA" id="ARBA00022692"/>
    </source>
</evidence>
<dbReference type="Proteomes" id="UP000295525">
    <property type="component" value="Unassembled WGS sequence"/>
</dbReference>
<dbReference type="Pfam" id="PF02683">
    <property type="entry name" value="DsbD_TM"/>
    <property type="match status" value="1"/>
</dbReference>
<evidence type="ECO:0000256" key="6">
    <source>
        <dbReference type="ARBA" id="ARBA00023136"/>
    </source>
</evidence>
<feature type="transmembrane region" description="Helical" evidence="7">
    <location>
        <begin position="198"/>
        <end position="215"/>
    </location>
</feature>
<sequence length="393" mass="41747">MNTSFLLAVVTALGAGILLNLTPCVLPAVPIKVRTILHAAGGSVRSRWIAAVLFTAGSVLFFAALGLATALLGWRWGVLFQSRVFTIFLVVMLTLLAAANFLGKGLPVPSFAVSMRGSHFVEPFLSGLLGALLSTPCTGPLLGGLLAFAVTLPPASIVIIFIAIGVGLALPYLILIARPGLLARFPRSGAWTEIVRKSFGWILLGAALFFSQSLVPSPWTLPLWLVFALALLGWCVIEFRRTHQIATRIAISLVGSVVAVAAVLGAGFMPASANRLEWHTLAPADAGRLTALGRPVLLEFTADWCINCKVLEKTVYDSASVVHAVNANHMATLRVDLTYSQPVLERLLVSYGGVGLPFAVVLDANGGVVQRFSGLFTSQSLINALNKLSQKTW</sequence>
<dbReference type="OrthoDB" id="9811036at2"/>
<evidence type="ECO:0000256" key="4">
    <source>
        <dbReference type="ARBA" id="ARBA00022748"/>
    </source>
</evidence>
<evidence type="ECO:0000259" key="8">
    <source>
        <dbReference type="PROSITE" id="PS51352"/>
    </source>
</evidence>
<keyword evidence="6 7" id="KW-0472">Membrane</keyword>
<dbReference type="PROSITE" id="PS51352">
    <property type="entry name" value="THIOREDOXIN_2"/>
    <property type="match status" value="1"/>
</dbReference>
<dbReference type="Gene3D" id="3.40.30.10">
    <property type="entry name" value="Glutaredoxin"/>
    <property type="match status" value="1"/>
</dbReference>
<dbReference type="GO" id="GO:0005886">
    <property type="term" value="C:plasma membrane"/>
    <property type="evidence" value="ECO:0007669"/>
    <property type="project" value="UniProtKB-SubCell"/>
</dbReference>
<dbReference type="InterPro" id="IPR036249">
    <property type="entry name" value="Thioredoxin-like_sf"/>
</dbReference>
<feature type="transmembrane region" description="Helical" evidence="7">
    <location>
        <begin position="155"/>
        <end position="177"/>
    </location>
</feature>
<dbReference type="GO" id="GO:0045454">
    <property type="term" value="P:cell redox homeostasis"/>
    <property type="evidence" value="ECO:0007669"/>
    <property type="project" value="TreeGrafter"/>
</dbReference>
<evidence type="ECO:0000313" key="10">
    <source>
        <dbReference type="Proteomes" id="UP000295525"/>
    </source>
</evidence>
<dbReference type="PANTHER" id="PTHR32234:SF0">
    <property type="entry name" value="THIOL:DISULFIDE INTERCHANGE PROTEIN DSBD"/>
    <property type="match status" value="1"/>
</dbReference>
<feature type="transmembrane region" description="Helical" evidence="7">
    <location>
        <begin position="249"/>
        <end position="269"/>
    </location>
</feature>
<dbReference type="Pfam" id="PF13899">
    <property type="entry name" value="Thioredoxin_7"/>
    <property type="match status" value="1"/>
</dbReference>
<organism evidence="9 10">
    <name type="scientific">Paralcaligenes ureilyticus</name>
    <dbReference type="NCBI Taxonomy" id="627131"/>
    <lineage>
        <taxon>Bacteria</taxon>
        <taxon>Pseudomonadati</taxon>
        <taxon>Pseudomonadota</taxon>
        <taxon>Betaproteobacteria</taxon>
        <taxon>Burkholderiales</taxon>
        <taxon>Alcaligenaceae</taxon>
        <taxon>Paralcaligenes</taxon>
    </lineage>
</organism>
<name>A0A4R3M200_9BURK</name>
<dbReference type="RefSeq" id="WP_132582482.1">
    <property type="nucleotide sequence ID" value="NZ_SMAJ01000007.1"/>
</dbReference>
<dbReference type="InterPro" id="IPR003834">
    <property type="entry name" value="Cyt_c_assmbl_TM_dom"/>
</dbReference>
<evidence type="ECO:0000256" key="2">
    <source>
        <dbReference type="ARBA" id="ARBA00022475"/>
    </source>
</evidence>
<comment type="subcellular location">
    <subcellularLocation>
        <location evidence="1">Cell membrane</location>
        <topology evidence="1">Multi-pass membrane protein</topology>
    </subcellularLocation>
</comment>
<feature type="transmembrane region" description="Helical" evidence="7">
    <location>
        <begin position="84"/>
        <end position="103"/>
    </location>
</feature>
<feature type="transmembrane region" description="Helical" evidence="7">
    <location>
        <begin position="6"/>
        <end position="29"/>
    </location>
</feature>
<keyword evidence="5 7" id="KW-1133">Transmembrane helix</keyword>
<feature type="transmembrane region" description="Helical" evidence="7">
    <location>
        <begin position="49"/>
        <end position="72"/>
    </location>
</feature>
<evidence type="ECO:0000256" key="5">
    <source>
        <dbReference type="ARBA" id="ARBA00022989"/>
    </source>
</evidence>
<evidence type="ECO:0000256" key="1">
    <source>
        <dbReference type="ARBA" id="ARBA00004651"/>
    </source>
</evidence>
<dbReference type="AlphaFoldDB" id="A0A4R3M200"/>
<dbReference type="InterPro" id="IPR013766">
    <property type="entry name" value="Thioredoxin_domain"/>
</dbReference>
<keyword evidence="2" id="KW-1003">Cell membrane</keyword>
<dbReference type="SUPFAM" id="SSF52833">
    <property type="entry name" value="Thioredoxin-like"/>
    <property type="match status" value="1"/>
</dbReference>
<evidence type="ECO:0000313" key="9">
    <source>
        <dbReference type="EMBL" id="TCT07022.1"/>
    </source>
</evidence>
<keyword evidence="10" id="KW-1185">Reference proteome</keyword>
<keyword evidence="4" id="KW-0201">Cytochrome c-type biogenesis</keyword>
<feature type="transmembrane region" description="Helical" evidence="7">
    <location>
        <begin position="221"/>
        <end position="237"/>
    </location>
</feature>
<feature type="domain" description="Thioredoxin" evidence="8">
    <location>
        <begin position="258"/>
        <end position="390"/>
    </location>
</feature>
<reference evidence="9 10" key="1">
    <citation type="submission" date="2019-03" db="EMBL/GenBank/DDBJ databases">
        <title>Genomic Encyclopedia of Type Strains, Phase IV (KMG-IV): sequencing the most valuable type-strain genomes for metagenomic binning, comparative biology and taxonomic classification.</title>
        <authorList>
            <person name="Goeker M."/>
        </authorList>
    </citation>
    <scope>NUCLEOTIDE SEQUENCE [LARGE SCALE GENOMIC DNA]</scope>
    <source>
        <strain evidence="9 10">DSM 24591</strain>
    </source>
</reference>
<accession>A0A4R3M200</accession>
<keyword evidence="3 7" id="KW-0812">Transmembrane</keyword>
<protein>
    <submittedName>
        <fullName evidence="9">Thiol:disulfide interchange protein DsbD</fullName>
    </submittedName>
</protein>
<gene>
    <name evidence="9" type="ORF">EDC26_10778</name>
</gene>
<comment type="caution">
    <text evidence="9">The sequence shown here is derived from an EMBL/GenBank/DDBJ whole genome shotgun (WGS) entry which is preliminary data.</text>
</comment>
<evidence type="ECO:0000256" key="7">
    <source>
        <dbReference type="SAM" id="Phobius"/>
    </source>
</evidence>
<proteinExistence type="predicted"/>
<dbReference type="EMBL" id="SMAJ01000007">
    <property type="protein sequence ID" value="TCT07022.1"/>
    <property type="molecule type" value="Genomic_DNA"/>
</dbReference>
<feature type="transmembrane region" description="Helical" evidence="7">
    <location>
        <begin position="124"/>
        <end position="149"/>
    </location>
</feature>
<dbReference type="GO" id="GO:0015035">
    <property type="term" value="F:protein-disulfide reductase activity"/>
    <property type="evidence" value="ECO:0007669"/>
    <property type="project" value="TreeGrafter"/>
</dbReference>